<name>A0A5B7J7L8_PORTR</name>
<reference evidence="2 3" key="1">
    <citation type="submission" date="2019-05" db="EMBL/GenBank/DDBJ databases">
        <title>Another draft genome of Portunus trituberculatus and its Hox gene families provides insights of decapod evolution.</title>
        <authorList>
            <person name="Jeong J.-H."/>
            <person name="Song I."/>
            <person name="Kim S."/>
            <person name="Choi T."/>
            <person name="Kim D."/>
            <person name="Ryu S."/>
            <person name="Kim W."/>
        </authorList>
    </citation>
    <scope>NUCLEOTIDE SEQUENCE [LARGE SCALE GENOMIC DNA]</scope>
    <source>
        <tissue evidence="2">Muscle</tissue>
    </source>
</reference>
<protein>
    <submittedName>
        <fullName evidence="2">Uncharacterized protein</fullName>
    </submittedName>
</protein>
<evidence type="ECO:0000313" key="2">
    <source>
        <dbReference type="EMBL" id="MPC93831.1"/>
    </source>
</evidence>
<evidence type="ECO:0000313" key="3">
    <source>
        <dbReference type="Proteomes" id="UP000324222"/>
    </source>
</evidence>
<gene>
    <name evidence="2" type="ORF">E2C01_088976</name>
</gene>
<accession>A0A5B7J7L8</accession>
<evidence type="ECO:0000256" key="1">
    <source>
        <dbReference type="SAM" id="MobiDB-lite"/>
    </source>
</evidence>
<organism evidence="2 3">
    <name type="scientific">Portunus trituberculatus</name>
    <name type="common">Swimming crab</name>
    <name type="synonym">Neptunus trituberculatus</name>
    <dbReference type="NCBI Taxonomy" id="210409"/>
    <lineage>
        <taxon>Eukaryota</taxon>
        <taxon>Metazoa</taxon>
        <taxon>Ecdysozoa</taxon>
        <taxon>Arthropoda</taxon>
        <taxon>Crustacea</taxon>
        <taxon>Multicrustacea</taxon>
        <taxon>Malacostraca</taxon>
        <taxon>Eumalacostraca</taxon>
        <taxon>Eucarida</taxon>
        <taxon>Decapoda</taxon>
        <taxon>Pleocyemata</taxon>
        <taxon>Brachyura</taxon>
        <taxon>Eubrachyura</taxon>
        <taxon>Portunoidea</taxon>
        <taxon>Portunidae</taxon>
        <taxon>Portuninae</taxon>
        <taxon>Portunus</taxon>
    </lineage>
</organism>
<dbReference type="AlphaFoldDB" id="A0A5B7J7L8"/>
<sequence>MVLMGLSCALPALQPAPETPWGHTHTGNTLVQGPTSDPRCCQHPRQRPDPVTQTLRHHPHQGQHPNPKEHLDSPGEQDDGKTAHPQHGVTLETALHSRSG</sequence>
<feature type="region of interest" description="Disordered" evidence="1">
    <location>
        <begin position="12"/>
        <end position="100"/>
    </location>
</feature>
<proteinExistence type="predicted"/>
<keyword evidence="3" id="KW-1185">Reference proteome</keyword>
<dbReference type="EMBL" id="VSRR010096282">
    <property type="protein sequence ID" value="MPC93831.1"/>
    <property type="molecule type" value="Genomic_DNA"/>
</dbReference>
<feature type="compositionally biased region" description="Basic and acidic residues" evidence="1">
    <location>
        <begin position="66"/>
        <end position="82"/>
    </location>
</feature>
<feature type="compositionally biased region" description="Polar residues" evidence="1">
    <location>
        <begin position="25"/>
        <end position="35"/>
    </location>
</feature>
<comment type="caution">
    <text evidence="2">The sequence shown here is derived from an EMBL/GenBank/DDBJ whole genome shotgun (WGS) entry which is preliminary data.</text>
</comment>
<dbReference type="Proteomes" id="UP000324222">
    <property type="component" value="Unassembled WGS sequence"/>
</dbReference>